<feature type="transmembrane region" description="Helical" evidence="2">
    <location>
        <begin position="333"/>
        <end position="352"/>
    </location>
</feature>
<feature type="domain" description="Phage tail tape measure protein" evidence="3">
    <location>
        <begin position="29"/>
        <end position="218"/>
    </location>
</feature>
<evidence type="ECO:0000259" key="3">
    <source>
        <dbReference type="Pfam" id="PF10145"/>
    </source>
</evidence>
<dbReference type="InterPro" id="IPR010090">
    <property type="entry name" value="Phage_tape_meas"/>
</dbReference>
<reference evidence="4" key="1">
    <citation type="journal article" date="2015" name="Nature">
        <title>Complex archaea that bridge the gap between prokaryotes and eukaryotes.</title>
        <authorList>
            <person name="Spang A."/>
            <person name="Saw J.H."/>
            <person name="Jorgensen S.L."/>
            <person name="Zaremba-Niedzwiedzka K."/>
            <person name="Martijn J."/>
            <person name="Lind A.E."/>
            <person name="van Eijk R."/>
            <person name="Schleper C."/>
            <person name="Guy L."/>
            <person name="Ettema T.J."/>
        </authorList>
    </citation>
    <scope>NUCLEOTIDE SEQUENCE</scope>
</reference>
<evidence type="ECO:0000256" key="1">
    <source>
        <dbReference type="ARBA" id="ARBA00022612"/>
    </source>
</evidence>
<feature type="non-terminal residue" evidence="4">
    <location>
        <position position="1"/>
    </location>
</feature>
<keyword evidence="2" id="KW-0812">Transmembrane</keyword>
<keyword evidence="2" id="KW-1133">Transmembrane helix</keyword>
<dbReference type="PANTHER" id="PTHR37813:SF1">
    <property type="entry name" value="FELS-2 PROPHAGE PROTEIN"/>
    <property type="match status" value="1"/>
</dbReference>
<comment type="caution">
    <text evidence="4">The sequence shown here is derived from an EMBL/GenBank/DDBJ whole genome shotgun (WGS) entry which is preliminary data.</text>
</comment>
<dbReference type="PANTHER" id="PTHR37813">
    <property type="entry name" value="FELS-2 PROPHAGE PROTEIN"/>
    <property type="match status" value="1"/>
</dbReference>
<gene>
    <name evidence="4" type="ORF">LCGC14_3063090</name>
</gene>
<feature type="non-terminal residue" evidence="4">
    <location>
        <position position="353"/>
    </location>
</feature>
<organism evidence="4">
    <name type="scientific">marine sediment metagenome</name>
    <dbReference type="NCBI Taxonomy" id="412755"/>
    <lineage>
        <taxon>unclassified sequences</taxon>
        <taxon>metagenomes</taxon>
        <taxon>ecological metagenomes</taxon>
    </lineage>
</organism>
<dbReference type="AlphaFoldDB" id="A0A0F8Z919"/>
<sequence length="353" mass="38009">KTMTRMFVAISVHGGDATAQVKMLDGSFAELAKTTEFSTSELATAAATLVTAGVAADEVSAQLEDLTKLARINFTDVDAIAGTMLRVMRQFRMSLEDAADGMWRLTAISQYTGENMMTVANQMGYAVEMGQELAWQYEEITTAMALLSQKYGSASISGRRLATVFSSLMDKGEEYGIQMRAMNGDMLEARDQISGLADYLDLIGDPMEQNQYLMSLFGRTGADAARTLIEAWKSGEFDKMLKDTGDVMVDTMKELSTTIKDNLYVSLQDLTAGVSDLKKELGEKLGPTIINVIGPITEMMLKVQELIANNAELIVTLGAVAAAFVALSFAIQAIGFAIEIVVALSTAISVLGA</sequence>
<dbReference type="NCBIfam" id="TIGR01760">
    <property type="entry name" value="tape_meas_TP901"/>
    <property type="match status" value="1"/>
</dbReference>
<accession>A0A0F8Z919</accession>
<evidence type="ECO:0000313" key="4">
    <source>
        <dbReference type="EMBL" id="KKK56581.1"/>
    </source>
</evidence>
<feature type="transmembrane region" description="Helical" evidence="2">
    <location>
        <begin position="306"/>
        <end position="327"/>
    </location>
</feature>
<proteinExistence type="predicted"/>
<dbReference type="Pfam" id="PF10145">
    <property type="entry name" value="PhageMin_Tail"/>
    <property type="match status" value="1"/>
</dbReference>
<keyword evidence="1" id="KW-1188">Viral release from host cell</keyword>
<keyword evidence="2" id="KW-0472">Membrane</keyword>
<protein>
    <recommendedName>
        <fullName evidence="3">Phage tail tape measure protein domain-containing protein</fullName>
    </recommendedName>
</protein>
<evidence type="ECO:0000256" key="2">
    <source>
        <dbReference type="SAM" id="Phobius"/>
    </source>
</evidence>
<dbReference type="EMBL" id="LAZR01064920">
    <property type="protein sequence ID" value="KKK56581.1"/>
    <property type="molecule type" value="Genomic_DNA"/>
</dbReference>
<name>A0A0F8Z919_9ZZZZ</name>